<evidence type="ECO:0000313" key="2">
    <source>
        <dbReference type="EMBL" id="OAT60922.1"/>
    </source>
</evidence>
<dbReference type="InterPro" id="IPR000182">
    <property type="entry name" value="GNAT_dom"/>
</dbReference>
<dbReference type="SUPFAM" id="SSF55729">
    <property type="entry name" value="Acyl-CoA N-acyltransferases (Nat)"/>
    <property type="match status" value="1"/>
</dbReference>
<dbReference type="PROSITE" id="PS51186">
    <property type="entry name" value="GNAT"/>
    <property type="match status" value="1"/>
</dbReference>
<dbReference type="InterPro" id="IPR039143">
    <property type="entry name" value="GNPNAT1-like"/>
</dbReference>
<proteinExistence type="predicted"/>
<dbReference type="EMBL" id="LXEX01000005">
    <property type="protein sequence ID" value="OAT60922.1"/>
    <property type="molecule type" value="Genomic_DNA"/>
</dbReference>
<feature type="domain" description="N-acetyltransferase" evidence="1">
    <location>
        <begin position="8"/>
        <end position="154"/>
    </location>
</feature>
<sequence length="154" mass="17189">MEISWMALRGSSLSARQLHDILALRIAVFVVEQTCPFQDIDGQDLPESTLHVAGYSNEKLVAYARVLHVDDSPDAAKITRVIVDDTFRGQELGVRLMEKTMSLIHDHQPGKAIKLSAQSHLVRFYEGFGFKTVSGEYLDDGIPHMDMVFADALD</sequence>
<evidence type="ECO:0000313" key="3">
    <source>
        <dbReference type="Proteomes" id="UP000078431"/>
    </source>
</evidence>
<dbReference type="GO" id="GO:0004343">
    <property type="term" value="F:glucosamine 6-phosphate N-acetyltransferase activity"/>
    <property type="evidence" value="ECO:0007669"/>
    <property type="project" value="TreeGrafter"/>
</dbReference>
<comment type="caution">
    <text evidence="2">The sequence shown here is derived from an EMBL/GenBank/DDBJ whole genome shotgun (WGS) entry which is preliminary data.</text>
</comment>
<dbReference type="Pfam" id="PF13673">
    <property type="entry name" value="Acetyltransf_10"/>
    <property type="match status" value="1"/>
</dbReference>
<gene>
    <name evidence="2" type="ORF">M993_00396</name>
</gene>
<dbReference type="CDD" id="cd04301">
    <property type="entry name" value="NAT_SF"/>
    <property type="match status" value="1"/>
</dbReference>
<dbReference type="InterPro" id="IPR016181">
    <property type="entry name" value="Acyl_CoA_acyltransferase"/>
</dbReference>
<dbReference type="RefSeq" id="WP_061553757.1">
    <property type="nucleotide sequence ID" value="NZ_LXEX01000005.1"/>
</dbReference>
<dbReference type="PANTHER" id="PTHR13355">
    <property type="entry name" value="GLUCOSAMINE 6-PHOSPHATE N-ACETYLTRANSFERASE"/>
    <property type="match status" value="1"/>
</dbReference>
<dbReference type="PANTHER" id="PTHR13355:SF11">
    <property type="entry name" value="GLUCOSAMINE 6-PHOSPHATE N-ACETYLTRANSFERASE"/>
    <property type="match status" value="1"/>
</dbReference>
<keyword evidence="2" id="KW-0012">Acyltransferase</keyword>
<accession>A0AA91IRD8</accession>
<name>A0AA91IRD8_9GAMM</name>
<dbReference type="EC" id="2.3.1.-" evidence="2"/>
<dbReference type="AlphaFoldDB" id="A0AA91IRD8"/>
<keyword evidence="3" id="KW-1185">Reference proteome</keyword>
<dbReference type="Gene3D" id="3.40.630.30">
    <property type="match status" value="1"/>
</dbReference>
<organism evidence="2 3">
    <name type="scientific">Obesumbacterium proteus ATCC 12841</name>
    <dbReference type="NCBI Taxonomy" id="1354268"/>
    <lineage>
        <taxon>Bacteria</taxon>
        <taxon>Pseudomonadati</taxon>
        <taxon>Pseudomonadota</taxon>
        <taxon>Gammaproteobacteria</taxon>
        <taxon>Enterobacterales</taxon>
        <taxon>Hafniaceae</taxon>
        <taxon>Obesumbacterium</taxon>
    </lineage>
</organism>
<dbReference type="Proteomes" id="UP000078431">
    <property type="component" value="Unassembled WGS sequence"/>
</dbReference>
<keyword evidence="2" id="KW-0808">Transferase</keyword>
<reference evidence="2 3" key="1">
    <citation type="submission" date="2016-04" db="EMBL/GenBank/DDBJ databases">
        <title>ATOL: Assembling a taxonomically balanced genome-scale reconstruction of the evolutionary history of the Enterobacteriaceae.</title>
        <authorList>
            <person name="Plunkett G.III."/>
            <person name="Neeno-Eckwall E.C."/>
            <person name="Glasner J.D."/>
            <person name="Perna N.T."/>
        </authorList>
    </citation>
    <scope>NUCLEOTIDE SEQUENCE [LARGE SCALE GENOMIC DNA]</scope>
    <source>
        <strain evidence="2 3">ATCC 12841</strain>
    </source>
</reference>
<protein>
    <submittedName>
        <fullName evidence="2">ElaA family protein</fullName>
        <ecNumber evidence="2">2.3.1.-</ecNumber>
    </submittedName>
</protein>
<evidence type="ECO:0000259" key="1">
    <source>
        <dbReference type="PROSITE" id="PS51186"/>
    </source>
</evidence>